<accession>A0A975SLQ5</accession>
<sequence length="93" mass="10502">MSNESEVFALIGRIHVLLRRTLNRITDVDYMRENVEYARAMVALAEGTGNPELLQLCQRLREVMGLTDSAPGGAEESPQEAPKPPRKYLFTLR</sequence>
<keyword evidence="3" id="KW-1185">Reference proteome</keyword>
<dbReference type="KEGG" id="aiq:Azoinq_10095"/>
<protein>
    <submittedName>
        <fullName evidence="2">Uncharacterized protein</fullName>
    </submittedName>
</protein>
<dbReference type="AlphaFoldDB" id="A0A975SLQ5"/>
<evidence type="ECO:0000256" key="1">
    <source>
        <dbReference type="SAM" id="MobiDB-lite"/>
    </source>
</evidence>
<proteinExistence type="predicted"/>
<reference evidence="2" key="1">
    <citation type="submission" date="2020-11" db="EMBL/GenBank/DDBJ databases">
        <title>Azospira inquinata sp. nov.</title>
        <authorList>
            <person name="Moe W.M."/>
            <person name="Mikes M.C."/>
        </authorList>
    </citation>
    <scope>NUCLEOTIDE SEQUENCE</scope>
    <source>
        <strain evidence="2">Azo-3</strain>
    </source>
</reference>
<dbReference type="Proteomes" id="UP000683428">
    <property type="component" value="Chromosome"/>
</dbReference>
<dbReference type="EMBL" id="CP064782">
    <property type="protein sequence ID" value="QWT48215.1"/>
    <property type="molecule type" value="Genomic_DNA"/>
</dbReference>
<evidence type="ECO:0000313" key="2">
    <source>
        <dbReference type="EMBL" id="QWT48215.1"/>
    </source>
</evidence>
<evidence type="ECO:0000313" key="3">
    <source>
        <dbReference type="Proteomes" id="UP000683428"/>
    </source>
</evidence>
<feature type="region of interest" description="Disordered" evidence="1">
    <location>
        <begin position="67"/>
        <end position="93"/>
    </location>
</feature>
<gene>
    <name evidence="2" type="ORF">Azoinq_10095</name>
</gene>
<organism evidence="2 3">
    <name type="scientific">Azospira inquinata</name>
    <dbReference type="NCBI Taxonomy" id="2785627"/>
    <lineage>
        <taxon>Bacteria</taxon>
        <taxon>Pseudomonadati</taxon>
        <taxon>Pseudomonadota</taxon>
        <taxon>Betaproteobacteria</taxon>
        <taxon>Rhodocyclales</taxon>
        <taxon>Rhodocyclaceae</taxon>
        <taxon>Azospira</taxon>
    </lineage>
</organism>
<name>A0A975SLQ5_9RHOO</name>
<dbReference type="RefSeq" id="WP_216129454.1">
    <property type="nucleotide sequence ID" value="NZ_CP064782.1"/>
</dbReference>